<dbReference type="Proteomes" id="UP001281147">
    <property type="component" value="Unassembled WGS sequence"/>
</dbReference>
<name>A0ACC3NDM7_9PEZI</name>
<dbReference type="EMBL" id="JAUTXU010000052">
    <property type="protein sequence ID" value="KAK3714952.1"/>
    <property type="molecule type" value="Genomic_DNA"/>
</dbReference>
<reference evidence="1" key="1">
    <citation type="submission" date="2023-07" db="EMBL/GenBank/DDBJ databases">
        <title>Black Yeasts Isolated from many extreme environments.</title>
        <authorList>
            <person name="Coleine C."/>
            <person name="Stajich J.E."/>
            <person name="Selbmann L."/>
        </authorList>
    </citation>
    <scope>NUCLEOTIDE SEQUENCE</scope>
    <source>
        <strain evidence="1">CCFEE 5714</strain>
    </source>
</reference>
<evidence type="ECO:0000313" key="2">
    <source>
        <dbReference type="Proteomes" id="UP001281147"/>
    </source>
</evidence>
<gene>
    <name evidence="1" type="ORF">LTR37_007442</name>
</gene>
<proteinExistence type="predicted"/>
<accession>A0ACC3NDM7</accession>
<sequence length="296" mass="33355">MGARGKEFVPLVQPTEKKPRAADSSFSDITLLKDNFFLSTWLCFGAVAQGVLFLVAGRLALVPAVALLLYRSLDAYAQAIGWKHNPYMDGILMKKHSAVFPDETGNFGSKASNKDVVVLLIGARCNHPLGIFGPNFKELGDYFDNMIKDLETHEEFDFLGSTAWVNHSDRATNNELMSVCYFRTVEGLHAFAHSKYHRGGWDWWNKEYNNMPHLSIYHETYHAPAGNWESIYVNSHISGINRTSHKVLDDEGREVYIHPIVDASKGVLKTSAGRMDRSQGLEHEKYGADPYQSQLR</sequence>
<comment type="caution">
    <text evidence="1">The sequence shown here is derived from an EMBL/GenBank/DDBJ whole genome shotgun (WGS) entry which is preliminary data.</text>
</comment>
<organism evidence="1 2">
    <name type="scientific">Vermiconidia calcicola</name>
    <dbReference type="NCBI Taxonomy" id="1690605"/>
    <lineage>
        <taxon>Eukaryota</taxon>
        <taxon>Fungi</taxon>
        <taxon>Dikarya</taxon>
        <taxon>Ascomycota</taxon>
        <taxon>Pezizomycotina</taxon>
        <taxon>Dothideomycetes</taxon>
        <taxon>Dothideomycetidae</taxon>
        <taxon>Mycosphaerellales</taxon>
        <taxon>Extremaceae</taxon>
        <taxon>Vermiconidia</taxon>
    </lineage>
</organism>
<evidence type="ECO:0000313" key="1">
    <source>
        <dbReference type="EMBL" id="KAK3714952.1"/>
    </source>
</evidence>
<keyword evidence="2" id="KW-1185">Reference proteome</keyword>
<protein>
    <submittedName>
        <fullName evidence="1">Uncharacterized protein</fullName>
    </submittedName>
</protein>